<keyword evidence="6" id="KW-0534">Nitrate assimilation</keyword>
<dbReference type="PANTHER" id="PTHR40562">
    <property type="match status" value="1"/>
</dbReference>
<dbReference type="EMBL" id="VOKX01000032">
    <property type="protein sequence ID" value="KAB7843759.1"/>
    <property type="molecule type" value="Genomic_DNA"/>
</dbReference>
<keyword evidence="5" id="KW-0411">Iron-sulfur</keyword>
<feature type="region of interest" description="Disordered" evidence="7">
    <location>
        <begin position="93"/>
        <end position="146"/>
    </location>
</feature>
<dbReference type="SUPFAM" id="SSF50022">
    <property type="entry name" value="ISP domain"/>
    <property type="match status" value="1"/>
</dbReference>
<dbReference type="InterPro" id="IPR017941">
    <property type="entry name" value="Rieske_2Fe-2S"/>
</dbReference>
<dbReference type="Gene3D" id="2.102.10.10">
    <property type="entry name" value="Rieske [2Fe-2S] iron-sulphur domain"/>
    <property type="match status" value="1"/>
</dbReference>
<dbReference type="OrthoDB" id="3213360at2"/>
<evidence type="ECO:0000256" key="6">
    <source>
        <dbReference type="ARBA" id="ARBA00023063"/>
    </source>
</evidence>
<name>A0A5N5W772_STRMB</name>
<evidence type="ECO:0000256" key="2">
    <source>
        <dbReference type="ARBA" id="ARBA00022723"/>
    </source>
</evidence>
<feature type="domain" description="Rieske" evidence="8">
    <location>
        <begin position="16"/>
        <end position="117"/>
    </location>
</feature>
<dbReference type="Pfam" id="PF13806">
    <property type="entry name" value="Rieske_2"/>
    <property type="match status" value="1"/>
</dbReference>
<comment type="caution">
    <text evidence="9">The sequence shown here is derived from an EMBL/GenBank/DDBJ whole genome shotgun (WGS) entry which is preliminary data.</text>
</comment>
<dbReference type="GO" id="GO:0042128">
    <property type="term" value="P:nitrate assimilation"/>
    <property type="evidence" value="ECO:0007669"/>
    <property type="project" value="UniProtKB-KW"/>
</dbReference>
<dbReference type="PROSITE" id="PS51296">
    <property type="entry name" value="RIESKE"/>
    <property type="match status" value="1"/>
</dbReference>
<dbReference type="RefSeq" id="WP_004941450.1">
    <property type="nucleotide sequence ID" value="NZ_VOKX01000032.1"/>
</dbReference>
<dbReference type="AlphaFoldDB" id="A0A5N5W772"/>
<dbReference type="GO" id="GO:0046872">
    <property type="term" value="F:metal ion binding"/>
    <property type="evidence" value="ECO:0007669"/>
    <property type="project" value="UniProtKB-KW"/>
</dbReference>
<keyword evidence="4" id="KW-0408">Iron</keyword>
<dbReference type="GO" id="GO:0008942">
    <property type="term" value="F:nitrite reductase [NAD(P)H] activity"/>
    <property type="evidence" value="ECO:0007669"/>
    <property type="project" value="InterPro"/>
</dbReference>
<keyword evidence="10" id="KW-1185">Reference proteome</keyword>
<dbReference type="InterPro" id="IPR017881">
    <property type="entry name" value="NirD"/>
</dbReference>
<dbReference type="GO" id="GO:0004497">
    <property type="term" value="F:monooxygenase activity"/>
    <property type="evidence" value="ECO:0007669"/>
    <property type="project" value="UniProtKB-ARBA"/>
</dbReference>
<evidence type="ECO:0000256" key="1">
    <source>
        <dbReference type="ARBA" id="ARBA00022714"/>
    </source>
</evidence>
<sequence>MTARRVVEVDTGGGWTPVCAYDDLIPGRGVAALVGGHQVAVFRDRAGRLYAVGNRDPFSGAYVVSRGLLGSRDGVPVVVEPMYHRAFDLRSGACADEPETPGGGPATLPVWPVRLAGAAGPSGDRPAGATAAPSADRPSAPPREHP</sequence>
<dbReference type="PROSITE" id="PS51300">
    <property type="entry name" value="NIRD"/>
    <property type="match status" value="1"/>
</dbReference>
<dbReference type="CDD" id="cd03529">
    <property type="entry name" value="Rieske_NirD"/>
    <property type="match status" value="1"/>
</dbReference>
<evidence type="ECO:0000256" key="7">
    <source>
        <dbReference type="SAM" id="MobiDB-lite"/>
    </source>
</evidence>
<keyword evidence="2" id="KW-0479">Metal-binding</keyword>
<dbReference type="Proteomes" id="UP000327000">
    <property type="component" value="Unassembled WGS sequence"/>
</dbReference>
<reference evidence="9 10" key="1">
    <citation type="journal article" date="2019" name="Microb. Cell Fact.">
        <title>Exploring novel herbicidin analogues by transcriptional regulator overexpression and MS/MS molecular networking.</title>
        <authorList>
            <person name="Shi Y."/>
            <person name="Gu R."/>
            <person name="Li Y."/>
            <person name="Wang X."/>
            <person name="Ren W."/>
            <person name="Li X."/>
            <person name="Wang L."/>
            <person name="Xie Y."/>
            <person name="Hong B."/>
        </authorList>
    </citation>
    <scope>NUCLEOTIDE SEQUENCE [LARGE SCALE GENOMIC DNA]</scope>
    <source>
        <strain evidence="9 10">US-43</strain>
    </source>
</reference>
<protein>
    <submittedName>
        <fullName evidence="9">Nitrite reductase (NAD(P)H) small subunit</fullName>
    </submittedName>
</protein>
<dbReference type="PANTHER" id="PTHR40562:SF1">
    <property type="entry name" value="NITRITE REDUCTASE (NADH) SMALL SUBUNIT"/>
    <property type="match status" value="1"/>
</dbReference>
<evidence type="ECO:0000313" key="10">
    <source>
        <dbReference type="Proteomes" id="UP000327000"/>
    </source>
</evidence>
<accession>A0A5N5W772</accession>
<evidence type="ECO:0000259" key="8">
    <source>
        <dbReference type="PROSITE" id="PS51296"/>
    </source>
</evidence>
<evidence type="ECO:0000313" key="9">
    <source>
        <dbReference type="EMBL" id="KAB7843759.1"/>
    </source>
</evidence>
<organism evidence="9 10">
    <name type="scientific">Streptomyces mobaraensis</name>
    <name type="common">Streptoverticillium mobaraense</name>
    <dbReference type="NCBI Taxonomy" id="35621"/>
    <lineage>
        <taxon>Bacteria</taxon>
        <taxon>Bacillati</taxon>
        <taxon>Actinomycetota</taxon>
        <taxon>Actinomycetes</taxon>
        <taxon>Kitasatosporales</taxon>
        <taxon>Streptomycetaceae</taxon>
        <taxon>Streptomyces</taxon>
    </lineage>
</organism>
<evidence type="ECO:0000256" key="3">
    <source>
        <dbReference type="ARBA" id="ARBA00023002"/>
    </source>
</evidence>
<evidence type="ECO:0000256" key="4">
    <source>
        <dbReference type="ARBA" id="ARBA00023004"/>
    </source>
</evidence>
<dbReference type="GO" id="GO:0016705">
    <property type="term" value="F:oxidoreductase activity, acting on paired donors, with incorporation or reduction of molecular oxygen"/>
    <property type="evidence" value="ECO:0007669"/>
    <property type="project" value="UniProtKB-ARBA"/>
</dbReference>
<dbReference type="GO" id="GO:0051537">
    <property type="term" value="F:2 iron, 2 sulfur cluster binding"/>
    <property type="evidence" value="ECO:0007669"/>
    <property type="project" value="UniProtKB-KW"/>
</dbReference>
<dbReference type="InterPro" id="IPR012748">
    <property type="entry name" value="Rieske-like_NirD"/>
</dbReference>
<keyword evidence="1" id="KW-0001">2Fe-2S</keyword>
<gene>
    <name evidence="9" type="ORF">FRZ00_17575</name>
</gene>
<proteinExistence type="predicted"/>
<keyword evidence="3" id="KW-0560">Oxidoreductase</keyword>
<evidence type="ECO:0000256" key="5">
    <source>
        <dbReference type="ARBA" id="ARBA00023014"/>
    </source>
</evidence>
<dbReference type="InterPro" id="IPR036922">
    <property type="entry name" value="Rieske_2Fe-2S_sf"/>
</dbReference>